<evidence type="ECO:0000259" key="3">
    <source>
        <dbReference type="Pfam" id="PF25023"/>
    </source>
</evidence>
<gene>
    <name evidence="4" type="ORF">DJ90_3036</name>
</gene>
<feature type="domain" description="Novel toxin 21" evidence="2">
    <location>
        <begin position="1900"/>
        <end position="1967"/>
    </location>
</feature>
<dbReference type="PANTHER" id="PTHR32305">
    <property type="match status" value="1"/>
</dbReference>
<organism evidence="4 5">
    <name type="scientific">Paenibacillus macerans</name>
    <name type="common">Bacillus macerans</name>
    <dbReference type="NCBI Taxonomy" id="44252"/>
    <lineage>
        <taxon>Bacteria</taxon>
        <taxon>Bacillati</taxon>
        <taxon>Bacillota</taxon>
        <taxon>Bacilli</taxon>
        <taxon>Bacillales</taxon>
        <taxon>Paenibacillaceae</taxon>
        <taxon>Paenibacillus</taxon>
    </lineage>
</organism>
<evidence type="ECO:0000256" key="1">
    <source>
        <dbReference type="ARBA" id="ARBA00022737"/>
    </source>
</evidence>
<dbReference type="NCBIfam" id="TIGR03696">
    <property type="entry name" value="Rhs_assc_core"/>
    <property type="match status" value="1"/>
</dbReference>
<dbReference type="InterPro" id="IPR028190">
    <property type="entry name" value="Ntox21"/>
</dbReference>
<dbReference type="NCBIfam" id="TIGR01643">
    <property type="entry name" value="YD_repeat_2x"/>
    <property type="match status" value="7"/>
</dbReference>
<dbReference type="OrthoDB" id="41445at2"/>
<dbReference type="Pfam" id="PF05593">
    <property type="entry name" value="RHS_repeat"/>
    <property type="match status" value="4"/>
</dbReference>
<dbReference type="EMBL" id="JMQA01000053">
    <property type="protein sequence ID" value="KFM93145.1"/>
    <property type="molecule type" value="Genomic_DNA"/>
</dbReference>
<evidence type="ECO:0000259" key="2">
    <source>
        <dbReference type="Pfam" id="PF15526"/>
    </source>
</evidence>
<dbReference type="InterPro" id="IPR031325">
    <property type="entry name" value="RHS_repeat"/>
</dbReference>
<reference evidence="4 5" key="1">
    <citation type="submission" date="2014-04" db="EMBL/GenBank/DDBJ databases">
        <authorList>
            <person name="Bishop-Lilly K.A."/>
            <person name="Broomall S.M."/>
            <person name="Chain P.S."/>
            <person name="Chertkov O."/>
            <person name="Coyne S.R."/>
            <person name="Daligault H.E."/>
            <person name="Davenport K.W."/>
            <person name="Erkkila T."/>
            <person name="Frey K.G."/>
            <person name="Gibbons H.S."/>
            <person name="Gu W."/>
            <person name="Jaissle J."/>
            <person name="Johnson S.L."/>
            <person name="Koroleva G.I."/>
            <person name="Ladner J.T."/>
            <person name="Lo C.-C."/>
            <person name="Minogue T.D."/>
            <person name="Munk C."/>
            <person name="Palacios G.F."/>
            <person name="Redden C.L."/>
            <person name="Rosenzweig C.N."/>
            <person name="Scholz M.B."/>
            <person name="Teshima H."/>
            <person name="Xu Y."/>
        </authorList>
    </citation>
    <scope>NUCLEOTIDE SEQUENCE [LARGE SCALE GENOMIC DNA]</scope>
    <source>
        <strain evidence="4 5">8244</strain>
    </source>
</reference>
<dbReference type="Proteomes" id="UP000029278">
    <property type="component" value="Unassembled WGS sequence"/>
</dbReference>
<evidence type="ECO:0000313" key="5">
    <source>
        <dbReference type="Proteomes" id="UP000029278"/>
    </source>
</evidence>
<dbReference type="HOGENOM" id="CLU_234735_0_0_9"/>
<keyword evidence="5" id="KW-1185">Reference proteome</keyword>
<dbReference type="InterPro" id="IPR006530">
    <property type="entry name" value="YD"/>
</dbReference>
<dbReference type="InterPro" id="IPR056823">
    <property type="entry name" value="TEN-like_YD-shell"/>
</dbReference>
<dbReference type="STRING" id="44252.DJ90_3036"/>
<dbReference type="Gene3D" id="2.180.10.10">
    <property type="entry name" value="RHS repeat-associated core"/>
    <property type="match status" value="4"/>
</dbReference>
<evidence type="ECO:0000313" key="4">
    <source>
        <dbReference type="EMBL" id="KFM93145.1"/>
    </source>
</evidence>
<sequence length="1967" mass="221116">MKRKLGTRNIAIFLLLLIFFNTMNAYIPNIASASEKTGTYEQIASRFGMSASFIQNELQKGYSINQVYTALFHAEQASKTYEEALAELFPKELNKSETVTSNVYNRLNTSPLDGIVVFDVTDDVDANKTEDRSSVTEDVYSIGKTKANSLNRVADIPVLPPITEEAPVYDKTSFNDAPYSVGNEKESISTLSGNLHVQNSDMSLPGRNGLGFSLTRQYNSNDAQFYGMGATLIDVSEAKQNYYVEFNVIEKPIIRQYKVSYNEKKWIQEDTNGDGIVDRNTYDLPATTKVVGTYSTLEEANQAASQTITYTVPAESKIVTKYRTARNPDSLPQSISYNQDGFVGSLEPRGRAEVISGSYTPLDSKYISNYSCEIVKVGSYDGYGYWSPNLYDYPGGSCGKSRLEYNDGTYSGTLSFNYDFIWLGCPSPEYKKRNSVCTVRGDAYYSGTVFSKGTEDTRIWGQNYEGIVTKPGYTSDTGYDAWVDNGQGGRIRYAYTADGLPWIDKLESEGNGSKVLKQTQLYSTLEEAEVWKEFIGSNSGLEITGSEEGAEPNYRYYIAEGAHPVIGAVTVEYQPKFIYQNTTNTPLNEQLFPLGKGWAWNLPYVETKDDKQYIHLPEGGSYEIEGDQLKNYDWKGLTFVADESVNVNGEVSAYVLKSTNAQPKYYFSKDGRLLQISDAHNNFIHFYYEQNATYNRKLLSKIKDAIGNTIEISYSATEVTVVKGNETVVYKKHTEQGVELLDSITDAAGRKTTYSYTLAPAKFNLNASEPGRQLSNPYALLTKVYHPTGAATVFTYDDQPVRRYIGANSVNEAYRAVSRVDQIIYSNDLVEEFNRETIHYTSDMAATYNDNTSFSTLINNGLTNSTYKYNKKYVDNKVGSKYYLEQAVVQAVDNEKVTSYQYNKQVEGKSYSAPVPTVTTSRNNQNSDVYTSSAVYDDYGNVTESTDDRGSKSYYTFDDNHLVKTAIEPLDSNTNGYVEFVRNGQGDIVQTTVRENNASGKLLQKVEYADRDSYGNVTKQIITNDDRTVTTLSEFSSQYGNAFPTLQSVQVTNADGDISTVSKKISYNKETGLVSASTDGNGHETAYEYDALGRVIKVTYPDGNNIGASYDDQENTVTVTNELGVKSRTRWNALGWNIETGLYNGTEYQVKTKSAYDHNGRLVSSEDALGNLTRYTYDGLDRLTSTTYPDGSTATSTYNDALRQIIQADGEGNKQINTYDKWNRIEITEEQPANQDQSTVVAKFEYDRVNDQVLKDYDALNNTTSYKYNSSGKVISVTDPNGDITKYDYDMLGNLIQTTYPDGNVKSKSYDELGRVIQNKDEVGQSEKQYFDPSGNVIRVVDRNGNSTVFEYDSRNRLKTRKSNSETVSYTYDAAGKRLSMTDGTGTTSYEYDKYTELLKTMTYPDGLTLSNQYDAGNNRIHMAGPFGAETFYTYDNLNQVKTVGSVEKQPDTTYQYYKNGLVQGAVSSNGYETQNRYTGSKLTELNHALAENVTHHFEYGYDDNKNIRERLQNGINDSFTYDELNRINTSTENNETYTYDSRGNRLTLMTVQELKTKPREYSYDDQNQLTRVSLNGQTVEYRYNGDGLLVERIQGGVHTRYYYDSNSEQIIAEATVENGKANLVANYTRGLKLEAIEYADQTKAYPLYNGHGDLIELRDSAGTLLNQYQYDIWGNIISEQEKVHNPFRYSGELWDDEVELQYLRARWYDPSVGRFINEDTYQGQLTDPLSLNLYTYVQNNPLIYLDPTGHRHEQGAGFTVTPDITTLTLAELRQQLPNFKFVDHKEMFYEAQQYQSLWYNGSKAFDRLDAASLSHSSYVVVKLYFLRKDGQDLSELTVGQLDKMSFDLSSAGFKIDSIALGLYGASYGVKETSEPTQSGNKLKLHLQQFGGMTTKEATAAAKKLGYTKTNFTSHGQPVFKKGNKYITPDVDGHNGGIWKMADSVKNLGSKSTRMGTYDENLTWIGD</sequence>
<dbReference type="InterPro" id="IPR038181">
    <property type="entry name" value="Ntox21_sf"/>
</dbReference>
<dbReference type="RefSeq" id="WP_082207885.1">
    <property type="nucleotide sequence ID" value="NZ_JAKOBR010000191.1"/>
</dbReference>
<protein>
    <submittedName>
        <fullName evidence="4">RHS repeat-associated core domain protein</fullName>
    </submittedName>
</protein>
<dbReference type="GeneID" id="77008710"/>
<proteinExistence type="predicted"/>
<dbReference type="PATRIC" id="fig|44252.3.peg.6316"/>
<dbReference type="Pfam" id="PF25023">
    <property type="entry name" value="TEN_YD-shell"/>
    <property type="match status" value="1"/>
</dbReference>
<dbReference type="CDD" id="cd20685">
    <property type="entry name" value="CdiA-CT_Ecl_RNase-like"/>
    <property type="match status" value="1"/>
</dbReference>
<dbReference type="Gene3D" id="3.10.380.20">
    <property type="entry name" value="Novel toxin 21 (CdiA), C-terminal domain"/>
    <property type="match status" value="1"/>
</dbReference>
<dbReference type="PANTHER" id="PTHR32305:SF15">
    <property type="entry name" value="PROTEIN RHSA-RELATED"/>
    <property type="match status" value="1"/>
</dbReference>
<dbReference type="InterPro" id="IPR050708">
    <property type="entry name" value="T6SS_VgrG/RHS"/>
</dbReference>
<accession>A0A090YLY6</accession>
<comment type="caution">
    <text evidence="4">The sequence shown here is derived from an EMBL/GenBank/DDBJ whole genome shotgun (WGS) entry which is preliminary data.</text>
</comment>
<keyword evidence="1" id="KW-0677">Repeat</keyword>
<name>A0A090YLY6_PAEMA</name>
<dbReference type="Pfam" id="PF15526">
    <property type="entry name" value="Ntox21"/>
    <property type="match status" value="1"/>
</dbReference>
<feature type="domain" description="Teneurin-like YD-shell" evidence="3">
    <location>
        <begin position="1470"/>
        <end position="1742"/>
    </location>
</feature>
<dbReference type="InterPro" id="IPR022385">
    <property type="entry name" value="Rhs_assc_core"/>
</dbReference>